<sequence length="187" mass="21478">MDPAPIHGTHGNSEHPWTRKGTGRSASQIHGKQGARVAAHLLYIYQLAYPVDKRTTRYLAICPKTPEISNATNHEMGKYWEMRVCMLATWSCKSQTPVLPVLRLPVKTWSKDISSGPSIPVQGQALHTPLWYEAKKPAPSRGTTYIWAIINLTFRGYHQVPDFLFFFFFFFVENYYPSRQSLQNPRH</sequence>
<dbReference type="Proteomes" id="UP000011086">
    <property type="component" value="Unassembled WGS sequence"/>
</dbReference>
<dbReference type="EMBL" id="JH793711">
    <property type="protein sequence ID" value="ELQ33780.1"/>
    <property type="molecule type" value="Genomic_DNA"/>
</dbReference>
<protein>
    <submittedName>
        <fullName evidence="2">Uncharacterized protein</fullName>
    </submittedName>
</protein>
<accession>A0AA97NP80</accession>
<proteinExistence type="predicted"/>
<evidence type="ECO:0000256" key="1">
    <source>
        <dbReference type="SAM" id="MobiDB-lite"/>
    </source>
</evidence>
<dbReference type="AlphaFoldDB" id="A0AA97NP80"/>
<name>A0AA97NP80_PYRO3</name>
<gene>
    <name evidence="2" type="ORF">OOU_Y34scaffold00883g6</name>
</gene>
<reference evidence="2" key="1">
    <citation type="journal article" date="2012" name="PLoS Genet.">
        <title>Comparative analysis of the genomes of two field isolates of the rice blast fungus Magnaporthe oryzae.</title>
        <authorList>
            <person name="Xue M."/>
            <person name="Yang J."/>
            <person name="Li Z."/>
            <person name="Hu S."/>
            <person name="Yao N."/>
            <person name="Dean R.A."/>
            <person name="Zhao W."/>
            <person name="Shen M."/>
            <person name="Zhang H."/>
            <person name="Li C."/>
            <person name="Liu L."/>
            <person name="Cao L."/>
            <person name="Xu X."/>
            <person name="Xing Y."/>
            <person name="Hsiang T."/>
            <person name="Zhang Z."/>
            <person name="Xu J.R."/>
            <person name="Peng Y.L."/>
        </authorList>
    </citation>
    <scope>NUCLEOTIDE SEQUENCE</scope>
    <source>
        <strain evidence="2">Y34</strain>
    </source>
</reference>
<feature type="region of interest" description="Disordered" evidence="1">
    <location>
        <begin position="1"/>
        <end position="30"/>
    </location>
</feature>
<evidence type="ECO:0000313" key="2">
    <source>
        <dbReference type="EMBL" id="ELQ33780.1"/>
    </source>
</evidence>
<organism evidence="2">
    <name type="scientific">Pyricularia oryzae (strain Y34)</name>
    <name type="common">Rice blast fungus</name>
    <name type="synonym">Magnaporthe oryzae</name>
    <dbReference type="NCBI Taxonomy" id="1143189"/>
    <lineage>
        <taxon>Eukaryota</taxon>
        <taxon>Fungi</taxon>
        <taxon>Dikarya</taxon>
        <taxon>Ascomycota</taxon>
        <taxon>Pezizomycotina</taxon>
        <taxon>Sordariomycetes</taxon>
        <taxon>Sordariomycetidae</taxon>
        <taxon>Magnaporthales</taxon>
        <taxon>Pyriculariaceae</taxon>
        <taxon>Pyricularia</taxon>
    </lineage>
</organism>